<dbReference type="InterPro" id="IPR017975">
    <property type="entry name" value="Tubulin_CS"/>
</dbReference>
<dbReference type="Gene3D" id="3.30.1330.150">
    <property type="match status" value="1"/>
</dbReference>
<dbReference type="GO" id="GO:0005525">
    <property type="term" value="F:GTP binding"/>
    <property type="evidence" value="ECO:0007669"/>
    <property type="project" value="UniProtKB-KW"/>
</dbReference>
<keyword evidence="2" id="KW-0342">GTP-binding</keyword>
<dbReference type="InterPro" id="IPR036525">
    <property type="entry name" value="Tubulin/FtsZ_GTPase_sf"/>
</dbReference>
<organism evidence="4 5">
    <name type="scientific">Zhenhengia yiwuensis</name>
    <dbReference type="NCBI Taxonomy" id="2763666"/>
    <lineage>
        <taxon>Bacteria</taxon>
        <taxon>Bacillati</taxon>
        <taxon>Bacillota</taxon>
        <taxon>Clostridia</taxon>
        <taxon>Lachnospirales</taxon>
        <taxon>Lachnospiraceae</taxon>
        <taxon>Zhenhengia</taxon>
    </lineage>
</organism>
<keyword evidence="1" id="KW-0547">Nucleotide-binding</keyword>
<dbReference type="GO" id="GO:0005874">
    <property type="term" value="C:microtubule"/>
    <property type="evidence" value="ECO:0007669"/>
    <property type="project" value="InterPro"/>
</dbReference>
<evidence type="ECO:0000313" key="5">
    <source>
        <dbReference type="Proteomes" id="UP000655830"/>
    </source>
</evidence>
<dbReference type="RefSeq" id="WP_249334509.1">
    <property type="nucleotide sequence ID" value="NZ_JACRSY010000058.1"/>
</dbReference>
<dbReference type="GO" id="GO:0007017">
    <property type="term" value="P:microtubule-based process"/>
    <property type="evidence" value="ECO:0007669"/>
    <property type="project" value="InterPro"/>
</dbReference>
<dbReference type="EMBL" id="JACRSY010000058">
    <property type="protein sequence ID" value="MBC8581541.1"/>
    <property type="molecule type" value="Genomic_DNA"/>
</dbReference>
<evidence type="ECO:0000256" key="1">
    <source>
        <dbReference type="ARBA" id="ARBA00022741"/>
    </source>
</evidence>
<dbReference type="Gene3D" id="3.40.50.1440">
    <property type="entry name" value="Tubulin/FtsZ, GTPase domain"/>
    <property type="match status" value="1"/>
</dbReference>
<dbReference type="SMART" id="SM00864">
    <property type="entry name" value="Tubulin"/>
    <property type="match status" value="1"/>
</dbReference>
<dbReference type="InterPro" id="IPR003008">
    <property type="entry name" value="Tubulin_FtsZ_GTPase"/>
</dbReference>
<evidence type="ECO:0000256" key="2">
    <source>
        <dbReference type="ARBA" id="ARBA00023134"/>
    </source>
</evidence>
<evidence type="ECO:0000259" key="3">
    <source>
        <dbReference type="SMART" id="SM00864"/>
    </source>
</evidence>
<dbReference type="PROSITE" id="PS00227">
    <property type="entry name" value="TUBULIN"/>
    <property type="match status" value="1"/>
</dbReference>
<protein>
    <recommendedName>
        <fullName evidence="3">Tubulin/FtsZ GTPase domain-containing protein</fullName>
    </recommendedName>
</protein>
<dbReference type="AlphaFoldDB" id="A0A926IGH3"/>
<dbReference type="Proteomes" id="UP000655830">
    <property type="component" value="Unassembled WGS sequence"/>
</dbReference>
<name>A0A926IGH3_9FIRM</name>
<keyword evidence="5" id="KW-1185">Reference proteome</keyword>
<evidence type="ECO:0000313" key="4">
    <source>
        <dbReference type="EMBL" id="MBC8581541.1"/>
    </source>
</evidence>
<dbReference type="Pfam" id="PF00091">
    <property type="entry name" value="Tubulin"/>
    <property type="match status" value="1"/>
</dbReference>
<accession>A0A926IGH3</accession>
<sequence>MNNKIGFIAVGQAGGNIGSKLEAVGYDVLFLNTSDEDLSTLETKFKYHIKGGEGCNKDRNKAKELVIEDFENIAKEIEDKVNKDFIYVIFSSGGGTGSGASPMLIDLLIQHMEKAVGAITIIPGENEPLKTHINAYECFRELEEVDGIASTIVLDNNACENKLSINKDFVELLQGMLDMPNHKDVKGNIDKAEVMEMLSSRGMLTITKVDKEQTNLANIVAGIKSNIYAPIEGDQVIKYVGLLAAKCVDISELKKEVGNYIDAFQGYGEETICVLAGLSLPFTRLEQIKNRVIENQESIKRNLQATSETRLKSDINFLDGFTPQMKKPKVGGAADIFAKYKKK</sequence>
<dbReference type="SUPFAM" id="SSF52490">
    <property type="entry name" value="Tubulin nucleotide-binding domain-like"/>
    <property type="match status" value="1"/>
</dbReference>
<comment type="caution">
    <text evidence="4">The sequence shown here is derived from an EMBL/GenBank/DDBJ whole genome shotgun (WGS) entry which is preliminary data.</text>
</comment>
<gene>
    <name evidence="4" type="ORF">H8718_18825</name>
</gene>
<reference evidence="4" key="1">
    <citation type="submission" date="2020-08" db="EMBL/GenBank/DDBJ databases">
        <title>Genome public.</title>
        <authorList>
            <person name="Liu C."/>
            <person name="Sun Q."/>
        </authorList>
    </citation>
    <scope>NUCLEOTIDE SEQUENCE</scope>
    <source>
        <strain evidence="4">NSJ-12</strain>
    </source>
</reference>
<proteinExistence type="predicted"/>
<feature type="domain" description="Tubulin/FtsZ GTPase" evidence="3">
    <location>
        <begin position="4"/>
        <end position="185"/>
    </location>
</feature>